<dbReference type="RefSeq" id="WP_044618822.1">
    <property type="nucleotide sequence ID" value="NZ_CP007142.1"/>
</dbReference>
<accession>A0A0C5VUD1</accession>
<protein>
    <submittedName>
        <fullName evidence="2">Putative transcriptional regulator</fullName>
    </submittedName>
</protein>
<sequence>MPTTNEKYLTYEQVADLLCMSTGGLRNRMSRGELMPPSVKVGRRRLFPQSELHKWLAEQGGLLTQGSN</sequence>
<dbReference type="OrthoDB" id="9805928at2"/>
<dbReference type="InterPro" id="IPR009061">
    <property type="entry name" value="DNA-bd_dom_put_sf"/>
</dbReference>
<dbReference type="NCBIfam" id="TIGR01764">
    <property type="entry name" value="excise"/>
    <property type="match status" value="1"/>
</dbReference>
<dbReference type="HOGENOM" id="CLU_194348_0_0_6"/>
<dbReference type="Proteomes" id="UP000032266">
    <property type="component" value="Chromosome"/>
</dbReference>
<evidence type="ECO:0000313" key="3">
    <source>
        <dbReference type="Proteomes" id="UP000032266"/>
    </source>
</evidence>
<reference evidence="2 3" key="1">
    <citation type="submission" date="2014-01" db="EMBL/GenBank/DDBJ databases">
        <title>Full genme sequencing of cellulolytic bacterium Gynuella sunshinyii YC6258T gen. nov., sp. nov.</title>
        <authorList>
            <person name="Khan H."/>
            <person name="Chung E.J."/>
            <person name="Chung Y.R."/>
        </authorList>
    </citation>
    <scope>NUCLEOTIDE SEQUENCE [LARGE SCALE GENOMIC DNA]</scope>
    <source>
        <strain evidence="2 3">YC6258</strain>
    </source>
</reference>
<dbReference type="Pfam" id="PF12728">
    <property type="entry name" value="HTH_17"/>
    <property type="match status" value="1"/>
</dbReference>
<name>A0A0C5VUD1_9GAMM</name>
<evidence type="ECO:0000259" key="1">
    <source>
        <dbReference type="Pfam" id="PF12728"/>
    </source>
</evidence>
<evidence type="ECO:0000313" key="2">
    <source>
        <dbReference type="EMBL" id="AJQ96928.1"/>
    </source>
</evidence>
<dbReference type="GO" id="GO:0003677">
    <property type="term" value="F:DNA binding"/>
    <property type="evidence" value="ECO:0007669"/>
    <property type="project" value="InterPro"/>
</dbReference>
<dbReference type="EMBL" id="CP007142">
    <property type="protein sequence ID" value="AJQ96928.1"/>
    <property type="molecule type" value="Genomic_DNA"/>
</dbReference>
<keyword evidence="3" id="KW-1185">Reference proteome</keyword>
<dbReference type="STRING" id="1445510.YC6258_04896"/>
<dbReference type="KEGG" id="gsn:YC6258_04896"/>
<gene>
    <name evidence="2" type="ORF">YC6258_04896</name>
</gene>
<organism evidence="2 3">
    <name type="scientific">Gynuella sunshinyii YC6258</name>
    <dbReference type="NCBI Taxonomy" id="1445510"/>
    <lineage>
        <taxon>Bacteria</taxon>
        <taxon>Pseudomonadati</taxon>
        <taxon>Pseudomonadota</taxon>
        <taxon>Gammaproteobacteria</taxon>
        <taxon>Oceanospirillales</taxon>
        <taxon>Saccharospirillaceae</taxon>
        <taxon>Gynuella</taxon>
    </lineage>
</organism>
<feature type="domain" description="Helix-turn-helix" evidence="1">
    <location>
        <begin position="8"/>
        <end position="59"/>
    </location>
</feature>
<proteinExistence type="predicted"/>
<dbReference type="SUPFAM" id="SSF46955">
    <property type="entry name" value="Putative DNA-binding domain"/>
    <property type="match status" value="1"/>
</dbReference>
<dbReference type="InterPro" id="IPR010093">
    <property type="entry name" value="SinI_DNA-bd"/>
</dbReference>
<dbReference type="AlphaFoldDB" id="A0A0C5VUD1"/>
<dbReference type="InterPro" id="IPR041657">
    <property type="entry name" value="HTH_17"/>
</dbReference>